<dbReference type="EMBL" id="CAJNNV010004430">
    <property type="protein sequence ID" value="CAE8590744.1"/>
    <property type="molecule type" value="Genomic_DNA"/>
</dbReference>
<comment type="caution">
    <text evidence="1">The sequence shown here is derived from an EMBL/GenBank/DDBJ whole genome shotgun (WGS) entry which is preliminary data.</text>
</comment>
<sequence>MSCTSSHFQQLHAQSLSYVRGFHLRYKSLSTRPPLSLVHSPTAFSKKLSKSSEPWQLAECLFQEASPCPLTECLSKRPQSHLSLVHSPNAWSKRPHSPLNLGYSTRREPFQMGLRAL</sequence>
<evidence type="ECO:0000313" key="1">
    <source>
        <dbReference type="EMBL" id="CAE8590744.1"/>
    </source>
</evidence>
<accession>A0A813DQ15</accession>
<evidence type="ECO:0000313" key="2">
    <source>
        <dbReference type="Proteomes" id="UP000654075"/>
    </source>
</evidence>
<gene>
    <name evidence="1" type="ORF">PGLA1383_LOCUS9460</name>
</gene>
<proteinExistence type="predicted"/>
<keyword evidence="2" id="KW-1185">Reference proteome</keyword>
<protein>
    <submittedName>
        <fullName evidence="1">Uncharacterized protein</fullName>
    </submittedName>
</protein>
<name>A0A813DQ15_POLGL</name>
<reference evidence="1" key="1">
    <citation type="submission" date="2021-02" db="EMBL/GenBank/DDBJ databases">
        <authorList>
            <person name="Dougan E. K."/>
            <person name="Rhodes N."/>
            <person name="Thang M."/>
            <person name="Chan C."/>
        </authorList>
    </citation>
    <scope>NUCLEOTIDE SEQUENCE</scope>
</reference>
<dbReference type="AlphaFoldDB" id="A0A813DQ15"/>
<dbReference type="Proteomes" id="UP000654075">
    <property type="component" value="Unassembled WGS sequence"/>
</dbReference>
<organism evidence="1 2">
    <name type="scientific">Polarella glacialis</name>
    <name type="common">Dinoflagellate</name>
    <dbReference type="NCBI Taxonomy" id="89957"/>
    <lineage>
        <taxon>Eukaryota</taxon>
        <taxon>Sar</taxon>
        <taxon>Alveolata</taxon>
        <taxon>Dinophyceae</taxon>
        <taxon>Suessiales</taxon>
        <taxon>Suessiaceae</taxon>
        <taxon>Polarella</taxon>
    </lineage>
</organism>